<dbReference type="Proteomes" id="UP000218334">
    <property type="component" value="Unassembled WGS sequence"/>
</dbReference>
<dbReference type="EMBL" id="KZ293420">
    <property type="protein sequence ID" value="PBK73255.1"/>
    <property type="molecule type" value="Genomic_DNA"/>
</dbReference>
<protein>
    <submittedName>
        <fullName evidence="2">Uncharacterized protein</fullName>
    </submittedName>
</protein>
<accession>A0A2H3BQV2</accession>
<sequence>MASETRRYKVQWQGYGSQSKTILHPPPLIIRDVRTPHVERQDRLVHDGVSSRRAVVLPPSTYNGSHTTMTPSLPPYVDDSEVQLPPTYTSLRLKRVASQNQSNQIPTRYFFFYGFVCPPLWLLGILVLIHPLRHVLPFLFISGHNVETRSKEKEWASLCLIITSILSVVGTPVSVGNERLVLTSAFEVAIHGESLAENRWIRTPTVYQTGTKSRYKCLTSKLHFGEADARPSSSIAPFGVTVSAALCSIPNTCSYHEAVGCLVLRVQVDRYLRTSCRTAVFPFITQSLSISSPFWRFTISMLAPFDAQQCHLAVTLCKRVFGTTCVAGFKPIPRWDSLSTGLLKRFPDVFHSEKDNCISESIPSFCW</sequence>
<evidence type="ECO:0000313" key="2">
    <source>
        <dbReference type="EMBL" id="PBK73255.1"/>
    </source>
</evidence>
<organism evidence="2 3">
    <name type="scientific">Armillaria solidipes</name>
    <dbReference type="NCBI Taxonomy" id="1076256"/>
    <lineage>
        <taxon>Eukaryota</taxon>
        <taxon>Fungi</taxon>
        <taxon>Dikarya</taxon>
        <taxon>Basidiomycota</taxon>
        <taxon>Agaricomycotina</taxon>
        <taxon>Agaricomycetes</taxon>
        <taxon>Agaricomycetidae</taxon>
        <taxon>Agaricales</taxon>
        <taxon>Marasmiineae</taxon>
        <taxon>Physalacriaceae</taxon>
        <taxon>Armillaria</taxon>
    </lineage>
</organism>
<evidence type="ECO:0000313" key="3">
    <source>
        <dbReference type="Proteomes" id="UP000218334"/>
    </source>
</evidence>
<gene>
    <name evidence="2" type="ORF">ARMSODRAFT_971730</name>
</gene>
<proteinExistence type="predicted"/>
<keyword evidence="1" id="KW-0812">Transmembrane</keyword>
<keyword evidence="1" id="KW-1133">Transmembrane helix</keyword>
<name>A0A2H3BQV2_9AGAR</name>
<feature type="transmembrane region" description="Helical" evidence="1">
    <location>
        <begin position="110"/>
        <end position="129"/>
    </location>
</feature>
<keyword evidence="3" id="KW-1185">Reference proteome</keyword>
<keyword evidence="1" id="KW-0472">Membrane</keyword>
<dbReference type="AlphaFoldDB" id="A0A2H3BQV2"/>
<reference evidence="3" key="1">
    <citation type="journal article" date="2017" name="Nat. Ecol. Evol.">
        <title>Genome expansion and lineage-specific genetic innovations in the forest pathogenic fungi Armillaria.</title>
        <authorList>
            <person name="Sipos G."/>
            <person name="Prasanna A.N."/>
            <person name="Walter M.C."/>
            <person name="O'Connor E."/>
            <person name="Balint B."/>
            <person name="Krizsan K."/>
            <person name="Kiss B."/>
            <person name="Hess J."/>
            <person name="Varga T."/>
            <person name="Slot J."/>
            <person name="Riley R."/>
            <person name="Boka B."/>
            <person name="Rigling D."/>
            <person name="Barry K."/>
            <person name="Lee J."/>
            <person name="Mihaltcheva S."/>
            <person name="LaButti K."/>
            <person name="Lipzen A."/>
            <person name="Waldron R."/>
            <person name="Moloney N.M."/>
            <person name="Sperisen C."/>
            <person name="Kredics L."/>
            <person name="Vagvoelgyi C."/>
            <person name="Patrignani A."/>
            <person name="Fitzpatrick D."/>
            <person name="Nagy I."/>
            <person name="Doyle S."/>
            <person name="Anderson J.B."/>
            <person name="Grigoriev I.V."/>
            <person name="Gueldener U."/>
            <person name="Muensterkoetter M."/>
            <person name="Nagy L.G."/>
        </authorList>
    </citation>
    <scope>NUCLEOTIDE SEQUENCE [LARGE SCALE GENOMIC DNA]</scope>
    <source>
        <strain evidence="3">28-4</strain>
    </source>
</reference>
<evidence type="ECO:0000256" key="1">
    <source>
        <dbReference type="SAM" id="Phobius"/>
    </source>
</evidence>